<feature type="domain" description="Tyr recombinase" evidence="5">
    <location>
        <begin position="146"/>
        <end position="347"/>
    </location>
</feature>
<dbReference type="EMBL" id="JACHGR010000004">
    <property type="protein sequence ID" value="MBB6055486.1"/>
    <property type="molecule type" value="Genomic_DNA"/>
</dbReference>
<dbReference type="Pfam" id="PF00589">
    <property type="entry name" value="Phage_integrase"/>
    <property type="match status" value="1"/>
</dbReference>
<dbReference type="Pfam" id="PF14659">
    <property type="entry name" value="Phage_int_SAM_3"/>
    <property type="match status" value="1"/>
</dbReference>
<evidence type="ECO:0000313" key="7">
    <source>
        <dbReference type="Proteomes" id="UP000585721"/>
    </source>
</evidence>
<dbReference type="GO" id="GO:0003677">
    <property type="term" value="F:DNA binding"/>
    <property type="evidence" value="ECO:0007669"/>
    <property type="project" value="UniProtKB-KW"/>
</dbReference>
<evidence type="ECO:0000256" key="4">
    <source>
        <dbReference type="ARBA" id="ARBA00023172"/>
    </source>
</evidence>
<dbReference type="GO" id="GO:0015074">
    <property type="term" value="P:DNA integration"/>
    <property type="evidence" value="ECO:0007669"/>
    <property type="project" value="UniProtKB-KW"/>
</dbReference>
<keyword evidence="4" id="KW-0233">DNA recombination</keyword>
<dbReference type="Gene3D" id="1.10.443.10">
    <property type="entry name" value="Intergrase catalytic core"/>
    <property type="match status" value="1"/>
</dbReference>
<reference evidence="6 7" key="1">
    <citation type="submission" date="2020-08" db="EMBL/GenBank/DDBJ databases">
        <title>Genomic Encyclopedia of Type Strains, Phase IV (KMG-IV): sequencing the most valuable type-strain genomes for metagenomic binning, comparative biology and taxonomic classification.</title>
        <authorList>
            <person name="Goeker M."/>
        </authorList>
    </citation>
    <scope>NUCLEOTIDE SEQUENCE [LARGE SCALE GENOMIC DNA]</scope>
    <source>
        <strain evidence="6 7">DSM 22975</strain>
    </source>
</reference>
<protein>
    <submittedName>
        <fullName evidence="6">Integrase</fullName>
    </submittedName>
</protein>
<dbReference type="Gene3D" id="1.10.150.130">
    <property type="match status" value="1"/>
</dbReference>
<dbReference type="InterPro" id="IPR004107">
    <property type="entry name" value="Integrase_SAM-like_N"/>
</dbReference>
<organism evidence="6 7">
    <name type="scientific">Tolumonas osonensis</name>
    <dbReference type="NCBI Taxonomy" id="675874"/>
    <lineage>
        <taxon>Bacteria</taxon>
        <taxon>Pseudomonadati</taxon>
        <taxon>Pseudomonadota</taxon>
        <taxon>Gammaproteobacteria</taxon>
        <taxon>Aeromonadales</taxon>
        <taxon>Aeromonadaceae</taxon>
        <taxon>Tolumonas</taxon>
    </lineage>
</organism>
<evidence type="ECO:0000259" key="5">
    <source>
        <dbReference type="PROSITE" id="PS51898"/>
    </source>
</evidence>
<name>A0A841GFR1_9GAMM</name>
<evidence type="ECO:0000313" key="6">
    <source>
        <dbReference type="EMBL" id="MBB6055486.1"/>
    </source>
</evidence>
<accession>A0A841GFR1</accession>
<dbReference type="InterPro" id="IPR011010">
    <property type="entry name" value="DNA_brk_join_enz"/>
</dbReference>
<dbReference type="PROSITE" id="PS51898">
    <property type="entry name" value="TYR_RECOMBINASE"/>
    <property type="match status" value="1"/>
</dbReference>
<dbReference type="InterPro" id="IPR050808">
    <property type="entry name" value="Phage_Integrase"/>
</dbReference>
<comment type="similarity">
    <text evidence="1">Belongs to the 'phage' integrase family.</text>
</comment>
<keyword evidence="3" id="KW-0238">DNA-binding</keyword>
<proteinExistence type="inferred from homology"/>
<gene>
    <name evidence="6" type="ORF">HNR75_001392</name>
</gene>
<dbReference type="SUPFAM" id="SSF56349">
    <property type="entry name" value="DNA breaking-rejoining enzymes"/>
    <property type="match status" value="1"/>
</dbReference>
<comment type="caution">
    <text evidence="6">The sequence shown here is derived from an EMBL/GenBank/DDBJ whole genome shotgun (WGS) entry which is preliminary data.</text>
</comment>
<evidence type="ECO:0000256" key="3">
    <source>
        <dbReference type="ARBA" id="ARBA00023125"/>
    </source>
</evidence>
<dbReference type="CDD" id="cd00801">
    <property type="entry name" value="INT_P4_C"/>
    <property type="match status" value="1"/>
</dbReference>
<dbReference type="InterPro" id="IPR010998">
    <property type="entry name" value="Integrase_recombinase_N"/>
</dbReference>
<dbReference type="RefSeq" id="WP_188026265.1">
    <property type="nucleotide sequence ID" value="NZ_JACHGR010000004.1"/>
</dbReference>
<keyword evidence="2" id="KW-0229">DNA integration</keyword>
<dbReference type="GO" id="GO:0006310">
    <property type="term" value="P:DNA recombination"/>
    <property type="evidence" value="ECO:0007669"/>
    <property type="project" value="UniProtKB-KW"/>
</dbReference>
<dbReference type="PANTHER" id="PTHR30629:SF2">
    <property type="entry name" value="PROPHAGE INTEGRASE INTS-RELATED"/>
    <property type="match status" value="1"/>
</dbReference>
<dbReference type="Proteomes" id="UP000585721">
    <property type="component" value="Unassembled WGS sequence"/>
</dbReference>
<dbReference type="InterPro" id="IPR013762">
    <property type="entry name" value="Integrase-like_cat_sf"/>
</dbReference>
<evidence type="ECO:0000256" key="1">
    <source>
        <dbReference type="ARBA" id="ARBA00008857"/>
    </source>
</evidence>
<sequence>MSATGVEPAAVALRIDPRFAVAAKKEHNAHMLLLDELFNEWITHKEHSKRRDGMRPEISPRTAKDYRNIYNSHLSPVFGKKRVADITMAMLHKHYKQLQSVTLEGLRKAMLIMKQLMAEATRRQLIELSPVLALEPKIYNATPSIPRERWLTVDELCAFWHALEEGTQGGGALSAGGRGIASNVVLSGSMMNVLKIIILTAVRRGEAVSMRWIDIDGDRWTIPETKSGRPHVVTLSPLALSIIEEQRSITSQLSPFVFESPSKLGQSISNDSVTRALTRLRMRKMAETEPFTVHDLRRSVATLVGIELGVGPLEIEHMLNHQISDKLLRTYQTGALRNPERLKDLFLRWSDFVANNIATKKQAVEKDASNVIQANFRKN</sequence>
<dbReference type="PANTHER" id="PTHR30629">
    <property type="entry name" value="PROPHAGE INTEGRASE"/>
    <property type="match status" value="1"/>
</dbReference>
<dbReference type="InterPro" id="IPR002104">
    <property type="entry name" value="Integrase_catalytic"/>
</dbReference>
<dbReference type="AlphaFoldDB" id="A0A841GFR1"/>
<evidence type="ECO:0000256" key="2">
    <source>
        <dbReference type="ARBA" id="ARBA00022908"/>
    </source>
</evidence>
<keyword evidence="7" id="KW-1185">Reference proteome</keyword>